<reference evidence="2" key="1">
    <citation type="submission" date="2020-03" db="EMBL/GenBank/DDBJ databases">
        <authorList>
            <person name="Weist P."/>
        </authorList>
    </citation>
    <scope>NUCLEOTIDE SEQUENCE</scope>
</reference>
<comment type="caution">
    <text evidence="2">The sequence shown here is derived from an EMBL/GenBank/DDBJ whole genome shotgun (WGS) entry which is preliminary data.</text>
</comment>
<feature type="region of interest" description="Disordered" evidence="1">
    <location>
        <begin position="111"/>
        <end position="130"/>
    </location>
</feature>
<gene>
    <name evidence="2" type="ORF">PLEPLA_LOCUS22289</name>
</gene>
<name>A0A9N7UPH8_PLEPL</name>
<evidence type="ECO:0000313" key="2">
    <source>
        <dbReference type="EMBL" id="CAB1434228.1"/>
    </source>
</evidence>
<dbReference type="AlphaFoldDB" id="A0A9N7UPH8"/>
<evidence type="ECO:0000313" key="3">
    <source>
        <dbReference type="Proteomes" id="UP001153269"/>
    </source>
</evidence>
<keyword evidence="3" id="KW-1185">Reference proteome</keyword>
<dbReference type="GO" id="GO:0005085">
    <property type="term" value="F:guanyl-nucleotide exchange factor activity"/>
    <property type="evidence" value="ECO:0007669"/>
    <property type="project" value="InterPro"/>
</dbReference>
<proteinExistence type="predicted"/>
<dbReference type="SUPFAM" id="SSF48425">
    <property type="entry name" value="Sec7 domain"/>
    <property type="match status" value="1"/>
</dbReference>
<protein>
    <submittedName>
        <fullName evidence="2">Uncharacterized protein</fullName>
    </submittedName>
</protein>
<dbReference type="Proteomes" id="UP001153269">
    <property type="component" value="Unassembled WGS sequence"/>
</dbReference>
<sequence length="160" mass="17564">MPSEAHLGHRQLSGGAAQWWSSSVVEQLSGGAAQWTSDEFRRRENIGKRMSCTQFVSNLEGLNEGQDFPKDLLKLASAPSPGAPPIRGLPGPAHFRWQRGLESDGSVIWRRGDARRPSGPRGGTVRDSGSMRLGRYLGPVEFGQWSADMPQGRRVQVNKL</sequence>
<dbReference type="Gene3D" id="1.10.1000.11">
    <property type="entry name" value="Arf Nucleotide-binding Site Opener,domain 2"/>
    <property type="match status" value="1"/>
</dbReference>
<dbReference type="GO" id="GO:0032012">
    <property type="term" value="P:regulation of ARF protein signal transduction"/>
    <property type="evidence" value="ECO:0007669"/>
    <property type="project" value="InterPro"/>
</dbReference>
<accession>A0A9N7UPH8</accession>
<organism evidence="2 3">
    <name type="scientific">Pleuronectes platessa</name>
    <name type="common">European plaice</name>
    <dbReference type="NCBI Taxonomy" id="8262"/>
    <lineage>
        <taxon>Eukaryota</taxon>
        <taxon>Metazoa</taxon>
        <taxon>Chordata</taxon>
        <taxon>Craniata</taxon>
        <taxon>Vertebrata</taxon>
        <taxon>Euteleostomi</taxon>
        <taxon>Actinopterygii</taxon>
        <taxon>Neopterygii</taxon>
        <taxon>Teleostei</taxon>
        <taxon>Neoteleostei</taxon>
        <taxon>Acanthomorphata</taxon>
        <taxon>Carangaria</taxon>
        <taxon>Pleuronectiformes</taxon>
        <taxon>Pleuronectoidei</taxon>
        <taxon>Pleuronectidae</taxon>
        <taxon>Pleuronectes</taxon>
    </lineage>
</organism>
<dbReference type="InterPro" id="IPR035999">
    <property type="entry name" value="Sec7_dom_sf"/>
</dbReference>
<dbReference type="EMBL" id="CADEAL010001646">
    <property type="protein sequence ID" value="CAB1434228.1"/>
    <property type="molecule type" value="Genomic_DNA"/>
</dbReference>
<dbReference type="InterPro" id="IPR023394">
    <property type="entry name" value="Sec7_C_sf"/>
</dbReference>
<evidence type="ECO:0000256" key="1">
    <source>
        <dbReference type="SAM" id="MobiDB-lite"/>
    </source>
</evidence>